<comment type="caution">
    <text evidence="2">The sequence shown here is derived from an EMBL/GenBank/DDBJ whole genome shotgun (WGS) entry which is preliminary data.</text>
</comment>
<keyword evidence="1" id="KW-0812">Transmembrane</keyword>
<feature type="transmembrane region" description="Helical" evidence="1">
    <location>
        <begin position="6"/>
        <end position="23"/>
    </location>
</feature>
<dbReference type="Proteomes" id="UP000237798">
    <property type="component" value="Unassembled WGS sequence"/>
</dbReference>
<evidence type="ECO:0000256" key="1">
    <source>
        <dbReference type="SAM" id="Phobius"/>
    </source>
</evidence>
<accession>A0A2T0BD46</accession>
<gene>
    <name evidence="2" type="ORF">CLLU_30300</name>
</gene>
<name>A0A2T0BD46_9CLOT</name>
<evidence type="ECO:0000313" key="3">
    <source>
        <dbReference type="Proteomes" id="UP000237798"/>
    </source>
</evidence>
<reference evidence="2 3" key="1">
    <citation type="submission" date="2018-03" db="EMBL/GenBank/DDBJ databases">
        <title>Genome sequence of Clostridium luticellarii DSM 29923.</title>
        <authorList>
            <person name="Poehlein A."/>
            <person name="Daniel R."/>
        </authorList>
    </citation>
    <scope>NUCLEOTIDE SEQUENCE [LARGE SCALE GENOMIC DNA]</scope>
    <source>
        <strain evidence="2 3">DSM 29923</strain>
    </source>
</reference>
<dbReference type="RefSeq" id="WP_106010595.1">
    <property type="nucleotide sequence ID" value="NZ_PVXP01000064.1"/>
</dbReference>
<dbReference type="EMBL" id="PVXP01000064">
    <property type="protein sequence ID" value="PRR81804.1"/>
    <property type="molecule type" value="Genomic_DNA"/>
</dbReference>
<dbReference type="AlphaFoldDB" id="A0A2T0BD46"/>
<proteinExistence type="predicted"/>
<keyword evidence="3" id="KW-1185">Reference proteome</keyword>
<organism evidence="2 3">
    <name type="scientific">Clostridium luticellarii</name>
    <dbReference type="NCBI Taxonomy" id="1691940"/>
    <lineage>
        <taxon>Bacteria</taxon>
        <taxon>Bacillati</taxon>
        <taxon>Bacillota</taxon>
        <taxon>Clostridia</taxon>
        <taxon>Eubacteriales</taxon>
        <taxon>Clostridiaceae</taxon>
        <taxon>Clostridium</taxon>
    </lineage>
</organism>
<keyword evidence="1" id="KW-0472">Membrane</keyword>
<evidence type="ECO:0000313" key="2">
    <source>
        <dbReference type="EMBL" id="PRR81804.1"/>
    </source>
</evidence>
<sequence>MSEEYLILFFSLFSVTTISIIALSDKKSDIKIENKITLVSDEISSDTKVNINNKKIIDRPAKIYLLFDHVNYYYTIKYALYIYLILKPATTPLLK</sequence>
<dbReference type="OrthoDB" id="1914084at2"/>
<protein>
    <submittedName>
        <fullName evidence="2">Uncharacterized protein</fullName>
    </submittedName>
</protein>
<keyword evidence="1" id="KW-1133">Transmembrane helix</keyword>